<name>A0A9Q9EXU8_TREDN</name>
<keyword evidence="6 9" id="KW-0472">Membrane</keyword>
<dbReference type="SMART" id="SM00283">
    <property type="entry name" value="MA"/>
    <property type="match status" value="1"/>
</dbReference>
<dbReference type="PANTHER" id="PTHR43531:SF11">
    <property type="entry name" value="METHYL-ACCEPTING CHEMOTAXIS PROTEIN 3"/>
    <property type="match status" value="1"/>
</dbReference>
<comment type="similarity">
    <text evidence="7">Belongs to the methyl-accepting chemotaxis (MCP) protein family.</text>
</comment>
<dbReference type="Gene3D" id="1.20.120.30">
    <property type="entry name" value="Aspartate receptor, ligand-binding domain"/>
    <property type="match status" value="1"/>
</dbReference>
<keyword evidence="2" id="KW-1003">Cell membrane</keyword>
<dbReference type="CDD" id="cd06225">
    <property type="entry name" value="HAMP"/>
    <property type="match status" value="1"/>
</dbReference>
<dbReference type="Gene3D" id="3.30.450.20">
    <property type="entry name" value="PAS domain"/>
    <property type="match status" value="2"/>
</dbReference>
<evidence type="ECO:0000313" key="12">
    <source>
        <dbReference type="EMBL" id="UTD01159.1"/>
    </source>
</evidence>
<feature type="transmembrane region" description="Helical" evidence="9">
    <location>
        <begin position="288"/>
        <end position="310"/>
    </location>
</feature>
<proteinExistence type="inferred from homology"/>
<evidence type="ECO:0000256" key="7">
    <source>
        <dbReference type="ARBA" id="ARBA00029447"/>
    </source>
</evidence>
<evidence type="ECO:0000256" key="8">
    <source>
        <dbReference type="PROSITE-ProRule" id="PRU00284"/>
    </source>
</evidence>
<dbReference type="PROSITE" id="PS50885">
    <property type="entry name" value="HAMP"/>
    <property type="match status" value="1"/>
</dbReference>
<gene>
    <name evidence="12" type="ORF">E4N86_10860</name>
</gene>
<dbReference type="InterPro" id="IPR003660">
    <property type="entry name" value="HAMP_dom"/>
</dbReference>
<dbReference type="Pfam" id="PF00672">
    <property type="entry name" value="HAMP"/>
    <property type="match status" value="1"/>
</dbReference>
<dbReference type="CDD" id="cd12912">
    <property type="entry name" value="PDC2_MCP_like"/>
    <property type="match status" value="1"/>
</dbReference>
<dbReference type="Pfam" id="PF02743">
    <property type="entry name" value="dCache_1"/>
    <property type="match status" value="1"/>
</dbReference>
<dbReference type="GO" id="GO:0005886">
    <property type="term" value="C:plasma membrane"/>
    <property type="evidence" value="ECO:0007669"/>
    <property type="project" value="UniProtKB-SubCell"/>
</dbReference>
<dbReference type="InterPro" id="IPR051310">
    <property type="entry name" value="MCP_chemotaxis"/>
</dbReference>
<feature type="transmembrane region" description="Helical" evidence="9">
    <location>
        <begin position="12"/>
        <end position="34"/>
    </location>
</feature>
<evidence type="ECO:0000256" key="5">
    <source>
        <dbReference type="ARBA" id="ARBA00022989"/>
    </source>
</evidence>
<dbReference type="GO" id="GO:0006935">
    <property type="term" value="P:chemotaxis"/>
    <property type="evidence" value="ECO:0007669"/>
    <property type="project" value="UniProtKB-KW"/>
</dbReference>
<dbReference type="Gene3D" id="6.10.340.10">
    <property type="match status" value="1"/>
</dbReference>
<dbReference type="EMBL" id="CP051635">
    <property type="protein sequence ID" value="UTD01159.1"/>
    <property type="molecule type" value="Genomic_DNA"/>
</dbReference>
<dbReference type="InterPro" id="IPR033479">
    <property type="entry name" value="dCache_1"/>
</dbReference>
<keyword evidence="8" id="KW-0807">Transducer</keyword>
<feature type="domain" description="Methyl-accepting transducer" evidence="10">
    <location>
        <begin position="411"/>
        <end position="640"/>
    </location>
</feature>
<dbReference type="GO" id="GO:0007165">
    <property type="term" value="P:signal transduction"/>
    <property type="evidence" value="ECO:0007669"/>
    <property type="project" value="UniProtKB-KW"/>
</dbReference>
<dbReference type="InterPro" id="IPR004089">
    <property type="entry name" value="MCPsignal_dom"/>
</dbReference>
<dbReference type="Gene3D" id="1.10.287.950">
    <property type="entry name" value="Methyl-accepting chemotaxis protein"/>
    <property type="match status" value="1"/>
</dbReference>
<evidence type="ECO:0000256" key="2">
    <source>
        <dbReference type="ARBA" id="ARBA00022475"/>
    </source>
</evidence>
<evidence type="ECO:0000313" key="13">
    <source>
        <dbReference type="Proteomes" id="UP001056981"/>
    </source>
</evidence>
<keyword evidence="5 9" id="KW-1133">Transmembrane helix</keyword>
<dbReference type="SUPFAM" id="SSF103190">
    <property type="entry name" value="Sensory domain-like"/>
    <property type="match status" value="1"/>
</dbReference>
<dbReference type="InterPro" id="IPR025991">
    <property type="entry name" value="Chemoreceptor_zinc-bind_dom"/>
</dbReference>
<protein>
    <submittedName>
        <fullName evidence="12">HAMP domain-containing protein</fullName>
    </submittedName>
</protein>
<dbReference type="Proteomes" id="UP001056981">
    <property type="component" value="Chromosome"/>
</dbReference>
<evidence type="ECO:0000256" key="1">
    <source>
        <dbReference type="ARBA" id="ARBA00004651"/>
    </source>
</evidence>
<dbReference type="SUPFAM" id="SSF58104">
    <property type="entry name" value="Methyl-accepting chemotaxis protein (MCP) signaling domain"/>
    <property type="match status" value="2"/>
</dbReference>
<feature type="domain" description="HAMP" evidence="11">
    <location>
        <begin position="310"/>
        <end position="364"/>
    </location>
</feature>
<dbReference type="CDD" id="cd18773">
    <property type="entry name" value="PDC1_HK_sensor"/>
    <property type="match status" value="1"/>
</dbReference>
<organism evidence="12 13">
    <name type="scientific">Treponema denticola</name>
    <dbReference type="NCBI Taxonomy" id="158"/>
    <lineage>
        <taxon>Bacteria</taxon>
        <taxon>Pseudomonadati</taxon>
        <taxon>Spirochaetota</taxon>
        <taxon>Spirochaetia</taxon>
        <taxon>Spirochaetales</taxon>
        <taxon>Treponemataceae</taxon>
        <taxon>Treponema</taxon>
    </lineage>
</organism>
<evidence type="ECO:0000259" key="10">
    <source>
        <dbReference type="PROSITE" id="PS50111"/>
    </source>
</evidence>
<keyword evidence="4 9" id="KW-0812">Transmembrane</keyword>
<dbReference type="PROSITE" id="PS50111">
    <property type="entry name" value="CHEMOTAXIS_TRANSDUC_2"/>
    <property type="match status" value="1"/>
</dbReference>
<keyword evidence="3" id="KW-0145">Chemotaxis</keyword>
<accession>A0A9Q9EXU8</accession>
<dbReference type="Pfam" id="PF13682">
    <property type="entry name" value="CZB"/>
    <property type="match status" value="1"/>
</dbReference>
<evidence type="ECO:0000256" key="6">
    <source>
        <dbReference type="ARBA" id="ARBA00023136"/>
    </source>
</evidence>
<dbReference type="SMART" id="SM00304">
    <property type="entry name" value="HAMP"/>
    <property type="match status" value="1"/>
</dbReference>
<evidence type="ECO:0000256" key="4">
    <source>
        <dbReference type="ARBA" id="ARBA00022692"/>
    </source>
</evidence>
<evidence type="ECO:0000256" key="9">
    <source>
        <dbReference type="SAM" id="Phobius"/>
    </source>
</evidence>
<evidence type="ECO:0000256" key="3">
    <source>
        <dbReference type="ARBA" id="ARBA00022500"/>
    </source>
</evidence>
<dbReference type="AlphaFoldDB" id="A0A9Q9EXU8"/>
<dbReference type="PANTHER" id="PTHR43531">
    <property type="entry name" value="PROTEIN ICFG"/>
    <property type="match status" value="1"/>
</dbReference>
<dbReference type="InterPro" id="IPR029151">
    <property type="entry name" value="Sensor-like_sf"/>
</dbReference>
<evidence type="ECO:0000259" key="11">
    <source>
        <dbReference type="PROSITE" id="PS50885"/>
    </source>
</evidence>
<reference evidence="12" key="1">
    <citation type="submission" date="2020-04" db="EMBL/GenBank/DDBJ databases">
        <title>Comparative genomics of oral phylogroup-2 Treponema strains.</title>
        <authorList>
            <person name="Zeng H."/>
            <person name="Chan Y.K."/>
            <person name="Watt R.M."/>
        </authorList>
    </citation>
    <scope>NUCLEOTIDE SEQUENCE</scope>
    <source>
        <strain evidence="12">OMZ 905</strain>
    </source>
</reference>
<sequence>MKKRFSIRNKLIVIFGALVAAALFIFGIIAVNIAEKAVKEKAETHLIDKAKDTAEIIDGRINAFFQLLEGIARSPALTDPETSYSQKSLYLQKQSALDNNILELNIADLNGNRYTNTGKKIFVGDLEWYKVSVSGKKFASEPITSRSSGSLISAFAVPIYNEDNKIIGVLAASVDGFKLSNDIKDIKVGDSGGCYIIGLSGITIADKDTEIVSKLESSVDKAKKDPSFESIAAFEQIAINEKTPSVGSFSWEGETEIASFAHIKATDWTVIISAPIGEFMGIVNILKISLYVVGLIILISTIAVIFILALRIVKPINGVVTALRDISLGGGDLTVRLPIKGNDEITDMSNYFNQTIKKIEDSIQAVGVNTVTMENIATDLAGNMNETAGSVHQIMANIEDVKQQAMTQAASVTETATTMEEIIRTIKQLNNNIESQAASVAESSSAIEEMVANISSITRTLGKTDEVIKTLAEATADGKKTVTNANTVTQEISEESGGLLEASTVIQHIASQTNLLAMNAAIEAAHAGEAGKGFAVVADEIRKLAEESSTQGKTITSTLKNLSGEIEILSDSAKTAESKFNIIFTLSEQVKQMSTTLMNAMEEQQHGSQEVLTAIKDINRITAEVQAGSEEMLKGGEGVAEEMSKLDSLTHVITNNMNEMAKGAGQISTAMEKVAVITQNNKQSIDNLVKEVGKFKTSNQIKFSENKKEEVSINLEGAIKTHVKWKVKLRAAISAKETLDAGTISKDSECEFGKWLHGEAKTKYGNLASYKNCLAKHAAFHMEAGKVAFAINEGKFTEAEAMLNTGSPFSTSSNEVTAAVTALKNETGL</sequence>
<dbReference type="Pfam" id="PF00015">
    <property type="entry name" value="MCPsignal"/>
    <property type="match status" value="1"/>
</dbReference>
<comment type="subcellular location">
    <subcellularLocation>
        <location evidence="1">Cell membrane</location>
        <topology evidence="1">Multi-pass membrane protein</topology>
    </subcellularLocation>
</comment>